<evidence type="ECO:0000313" key="3">
    <source>
        <dbReference type="Proteomes" id="UP001175271"/>
    </source>
</evidence>
<accession>A0AA39LSW2</accession>
<dbReference type="Proteomes" id="UP001175271">
    <property type="component" value="Unassembled WGS sequence"/>
</dbReference>
<evidence type="ECO:0000256" key="1">
    <source>
        <dbReference type="SAM" id="Phobius"/>
    </source>
</evidence>
<feature type="transmembrane region" description="Helical" evidence="1">
    <location>
        <begin position="25"/>
        <end position="45"/>
    </location>
</feature>
<keyword evidence="1" id="KW-1133">Transmembrane helix</keyword>
<keyword evidence="1" id="KW-0812">Transmembrane</keyword>
<comment type="caution">
    <text evidence="2">The sequence shown here is derived from an EMBL/GenBank/DDBJ whole genome shotgun (WGS) entry which is preliminary data.</text>
</comment>
<dbReference type="AlphaFoldDB" id="A0AA39LSW2"/>
<protein>
    <submittedName>
        <fullName evidence="2">Uncharacterized protein</fullName>
    </submittedName>
</protein>
<feature type="transmembrane region" description="Helical" evidence="1">
    <location>
        <begin position="93"/>
        <end position="115"/>
    </location>
</feature>
<proteinExistence type="predicted"/>
<keyword evidence="1" id="KW-0472">Membrane</keyword>
<keyword evidence="3" id="KW-1185">Reference proteome</keyword>
<organism evidence="2 3">
    <name type="scientific">Steinernema hermaphroditum</name>
    <dbReference type="NCBI Taxonomy" id="289476"/>
    <lineage>
        <taxon>Eukaryota</taxon>
        <taxon>Metazoa</taxon>
        <taxon>Ecdysozoa</taxon>
        <taxon>Nematoda</taxon>
        <taxon>Chromadorea</taxon>
        <taxon>Rhabditida</taxon>
        <taxon>Tylenchina</taxon>
        <taxon>Panagrolaimomorpha</taxon>
        <taxon>Strongyloidoidea</taxon>
        <taxon>Steinernematidae</taxon>
        <taxon>Steinernema</taxon>
    </lineage>
</organism>
<evidence type="ECO:0000313" key="2">
    <source>
        <dbReference type="EMBL" id="KAK0408931.1"/>
    </source>
</evidence>
<sequence length="162" mass="18390">MRRVAPTQRSIRAKFVKLKEKRKRWLPTLLMGLVLNIIGSVMGYLRAEIDENIVESIVDSRLREYGIVNGTRNITGAFGVEIDLGEEPYQPSAIVLVMLTTFGRMFNVIGTIKMYRAMTMFLSERKRQRIRATTERFGAAGTEGDGEWNDAFVECCQLCAAF</sequence>
<dbReference type="EMBL" id="JAUCMV010000003">
    <property type="protein sequence ID" value="KAK0408931.1"/>
    <property type="molecule type" value="Genomic_DNA"/>
</dbReference>
<gene>
    <name evidence="2" type="ORF">QR680_004246</name>
</gene>
<name>A0AA39LSW2_9BILA</name>
<reference evidence="2" key="1">
    <citation type="submission" date="2023-06" db="EMBL/GenBank/DDBJ databases">
        <title>Genomic analysis of the entomopathogenic nematode Steinernema hermaphroditum.</title>
        <authorList>
            <person name="Schwarz E.M."/>
            <person name="Heppert J.K."/>
            <person name="Baniya A."/>
            <person name="Schwartz H.T."/>
            <person name="Tan C.-H."/>
            <person name="Antoshechkin I."/>
            <person name="Sternberg P.W."/>
            <person name="Goodrich-Blair H."/>
            <person name="Dillman A.R."/>
        </authorList>
    </citation>
    <scope>NUCLEOTIDE SEQUENCE</scope>
    <source>
        <strain evidence="2">PS9179</strain>
        <tissue evidence="2">Whole animal</tissue>
    </source>
</reference>